<feature type="transmembrane region" description="Helical" evidence="1">
    <location>
        <begin position="41"/>
        <end position="62"/>
    </location>
</feature>
<reference evidence="2" key="1">
    <citation type="journal article" date="2020" name="Nature">
        <title>Giant virus diversity and host interactions through global metagenomics.</title>
        <authorList>
            <person name="Schulz F."/>
            <person name="Roux S."/>
            <person name="Paez-Espino D."/>
            <person name="Jungbluth S."/>
            <person name="Walsh D.A."/>
            <person name="Denef V.J."/>
            <person name="McMahon K.D."/>
            <person name="Konstantinidis K.T."/>
            <person name="Eloe-Fadrosh E.A."/>
            <person name="Kyrpides N.C."/>
            <person name="Woyke T."/>
        </authorList>
    </citation>
    <scope>NUCLEOTIDE SEQUENCE</scope>
    <source>
        <strain evidence="2">GVMAG-M-3300023184-178</strain>
    </source>
</reference>
<protein>
    <submittedName>
        <fullName evidence="2">Uncharacterized protein</fullName>
    </submittedName>
</protein>
<feature type="transmembrane region" description="Helical" evidence="1">
    <location>
        <begin position="146"/>
        <end position="169"/>
    </location>
</feature>
<feature type="transmembrane region" description="Helical" evidence="1">
    <location>
        <begin position="12"/>
        <end position="29"/>
    </location>
</feature>
<evidence type="ECO:0000256" key="1">
    <source>
        <dbReference type="SAM" id="Phobius"/>
    </source>
</evidence>
<organism evidence="2">
    <name type="scientific">viral metagenome</name>
    <dbReference type="NCBI Taxonomy" id="1070528"/>
    <lineage>
        <taxon>unclassified sequences</taxon>
        <taxon>metagenomes</taxon>
        <taxon>organismal metagenomes</taxon>
    </lineage>
</organism>
<keyword evidence="1" id="KW-0472">Membrane</keyword>
<keyword evidence="1" id="KW-1133">Transmembrane helix</keyword>
<proteinExistence type="predicted"/>
<keyword evidence="1" id="KW-0812">Transmembrane</keyword>
<evidence type="ECO:0000313" key="2">
    <source>
        <dbReference type="EMBL" id="QHT84832.1"/>
    </source>
</evidence>
<accession>A0A6C0HWG5</accession>
<sequence>MSSSSMVNLTNNVAYSLIAVGVIIILCTLGTSSPGGVTGTMIGYCFIIIGLSLISSYLINSISNLSQFFYTAGPFVMIISTILYLVYLLGKYFNRITSGNVSTGYYTFSNISLALIIIQLVVFYNATTAKSFNTESPTLSKLNSMIIYLIGTINVISVITLGTILTYYITDG</sequence>
<dbReference type="EMBL" id="MN740028">
    <property type="protein sequence ID" value="QHT84832.1"/>
    <property type="molecule type" value="Genomic_DNA"/>
</dbReference>
<name>A0A6C0HWG5_9ZZZZ</name>
<feature type="transmembrane region" description="Helical" evidence="1">
    <location>
        <begin position="105"/>
        <end position="126"/>
    </location>
</feature>
<dbReference type="AlphaFoldDB" id="A0A6C0HWG5"/>
<feature type="transmembrane region" description="Helical" evidence="1">
    <location>
        <begin position="68"/>
        <end position="93"/>
    </location>
</feature>